<dbReference type="AlphaFoldDB" id="A0A6J1TJ79"/>
<dbReference type="PANTHER" id="PTHR23314:SF0">
    <property type="entry name" value="SPERM-ASSOCIATED ANTIGEN 6"/>
    <property type="match status" value="1"/>
</dbReference>
<dbReference type="KEGG" id="foc:113217591"/>
<protein>
    <submittedName>
        <fullName evidence="2">Sperm-associated antigen 6-like</fullName>
    </submittedName>
</protein>
<dbReference type="Proteomes" id="UP000504606">
    <property type="component" value="Unplaced"/>
</dbReference>
<dbReference type="InterPro" id="IPR016024">
    <property type="entry name" value="ARM-type_fold"/>
</dbReference>
<name>A0A6J1TJ79_FRAOC</name>
<proteinExistence type="predicted"/>
<dbReference type="SMART" id="SM00185">
    <property type="entry name" value="ARM"/>
    <property type="match status" value="2"/>
</dbReference>
<evidence type="ECO:0000313" key="1">
    <source>
        <dbReference type="Proteomes" id="UP000504606"/>
    </source>
</evidence>
<organism evidence="1 2">
    <name type="scientific">Frankliniella occidentalis</name>
    <name type="common">Western flower thrips</name>
    <name type="synonym">Euthrips occidentalis</name>
    <dbReference type="NCBI Taxonomy" id="133901"/>
    <lineage>
        <taxon>Eukaryota</taxon>
        <taxon>Metazoa</taxon>
        <taxon>Ecdysozoa</taxon>
        <taxon>Arthropoda</taxon>
        <taxon>Hexapoda</taxon>
        <taxon>Insecta</taxon>
        <taxon>Pterygota</taxon>
        <taxon>Neoptera</taxon>
        <taxon>Paraneoptera</taxon>
        <taxon>Thysanoptera</taxon>
        <taxon>Terebrantia</taxon>
        <taxon>Thripoidea</taxon>
        <taxon>Thripidae</taxon>
        <taxon>Frankliniella</taxon>
    </lineage>
</organism>
<gene>
    <name evidence="2" type="primary">LOC113217591</name>
</gene>
<dbReference type="PANTHER" id="PTHR23314">
    <property type="entry name" value="SPERM-ASSOCIATED ANTIGEN 6 ARMADILLO REPEAT-CONTAINING"/>
    <property type="match status" value="1"/>
</dbReference>
<keyword evidence="1" id="KW-1185">Reference proteome</keyword>
<dbReference type="GO" id="GO:0008017">
    <property type="term" value="F:microtubule binding"/>
    <property type="evidence" value="ECO:0007669"/>
    <property type="project" value="TreeGrafter"/>
</dbReference>
<accession>A0A6J1TJ79</accession>
<dbReference type="GO" id="GO:0003341">
    <property type="term" value="P:cilium movement"/>
    <property type="evidence" value="ECO:0007669"/>
    <property type="project" value="TreeGrafter"/>
</dbReference>
<dbReference type="GO" id="GO:0015630">
    <property type="term" value="C:microtubule cytoskeleton"/>
    <property type="evidence" value="ECO:0007669"/>
    <property type="project" value="TreeGrafter"/>
</dbReference>
<sequence length="175" mass="18201">MTARLAQLEALTALWSVARHSAALAELVATLDDDVMAGVVAALLDHKEAVRHAAALLVRDLSKRTLQLSQLAVDAGAGSALAQLLKDTPGPCRLHAAVALGYIAAHSPVLALAVIAAQVVEGLVAVLREDDDEAVLEAAAWTLGQLGRHSAKHVEEIAGQHVLTTLAEVRPGTKD</sequence>
<reference evidence="2" key="1">
    <citation type="submission" date="2025-08" db="UniProtKB">
        <authorList>
            <consortium name="RefSeq"/>
        </authorList>
    </citation>
    <scope>IDENTIFICATION</scope>
    <source>
        <tissue evidence="2">Whole organism</tissue>
    </source>
</reference>
<dbReference type="GeneID" id="113217591"/>
<dbReference type="RefSeq" id="XP_026293333.2">
    <property type="nucleotide sequence ID" value="XM_026437548.2"/>
</dbReference>
<dbReference type="SUPFAM" id="SSF48371">
    <property type="entry name" value="ARM repeat"/>
    <property type="match status" value="1"/>
</dbReference>
<dbReference type="InterPro" id="IPR000225">
    <property type="entry name" value="Armadillo"/>
</dbReference>
<evidence type="ECO:0000313" key="2">
    <source>
        <dbReference type="RefSeq" id="XP_026293333.2"/>
    </source>
</evidence>
<dbReference type="Gene3D" id="1.25.10.10">
    <property type="entry name" value="Leucine-rich Repeat Variant"/>
    <property type="match status" value="1"/>
</dbReference>
<dbReference type="OrthoDB" id="7537227at2759"/>
<dbReference type="InterPro" id="IPR011989">
    <property type="entry name" value="ARM-like"/>
</dbReference>
<dbReference type="Pfam" id="PF13646">
    <property type="entry name" value="HEAT_2"/>
    <property type="match status" value="1"/>
</dbReference>